<dbReference type="EMBL" id="BJYU01000015">
    <property type="protein sequence ID" value="GEO13648.1"/>
    <property type="molecule type" value="Genomic_DNA"/>
</dbReference>
<keyword evidence="2" id="KW-1185">Reference proteome</keyword>
<accession>A0A512BNV9</accession>
<dbReference type="RefSeq" id="WP_114186123.1">
    <property type="nucleotide sequence ID" value="NZ_BJYU01000015.1"/>
</dbReference>
<dbReference type="Proteomes" id="UP000321085">
    <property type="component" value="Unassembled WGS sequence"/>
</dbReference>
<comment type="caution">
    <text evidence="1">The sequence shown here is derived from an EMBL/GenBank/DDBJ whole genome shotgun (WGS) entry which is preliminary data.</text>
</comment>
<dbReference type="AlphaFoldDB" id="A0A512BNV9"/>
<organism evidence="1 2">
    <name type="scientific">Microvirga aerophila</name>
    <dbReference type="NCBI Taxonomy" id="670291"/>
    <lineage>
        <taxon>Bacteria</taxon>
        <taxon>Pseudomonadati</taxon>
        <taxon>Pseudomonadota</taxon>
        <taxon>Alphaproteobacteria</taxon>
        <taxon>Hyphomicrobiales</taxon>
        <taxon>Methylobacteriaceae</taxon>
        <taxon>Microvirga</taxon>
    </lineage>
</organism>
<evidence type="ECO:0000313" key="2">
    <source>
        <dbReference type="Proteomes" id="UP000321085"/>
    </source>
</evidence>
<evidence type="ECO:0008006" key="3">
    <source>
        <dbReference type="Google" id="ProtNLM"/>
    </source>
</evidence>
<proteinExistence type="predicted"/>
<protein>
    <recommendedName>
        <fullName evidence="3">AAA+ ATPase domain-containing protein</fullName>
    </recommendedName>
</protein>
<dbReference type="Gene3D" id="3.40.50.300">
    <property type="entry name" value="P-loop containing nucleotide triphosphate hydrolases"/>
    <property type="match status" value="1"/>
</dbReference>
<reference evidence="1 2" key="1">
    <citation type="submission" date="2019-07" db="EMBL/GenBank/DDBJ databases">
        <title>Whole genome shotgun sequence of Microvirga aerophila NBRC 106136.</title>
        <authorList>
            <person name="Hosoyama A."/>
            <person name="Uohara A."/>
            <person name="Ohji S."/>
            <person name="Ichikawa N."/>
        </authorList>
    </citation>
    <scope>NUCLEOTIDE SEQUENCE [LARGE SCALE GENOMIC DNA]</scope>
    <source>
        <strain evidence="1 2">NBRC 106136</strain>
    </source>
</reference>
<dbReference type="InterPro" id="IPR027417">
    <property type="entry name" value="P-loop_NTPase"/>
</dbReference>
<dbReference type="SUPFAM" id="SSF52540">
    <property type="entry name" value="P-loop containing nucleoside triphosphate hydrolases"/>
    <property type="match status" value="1"/>
</dbReference>
<sequence length="357" mass="40055">MDFLDIDIDDVIMEPKERELRRQIGELQATFETICFMHPRLVEAHQTFETMRDEVARARFYLRKRGVAAGEGLAKYPALIQPVIAQSGMGKTTNAQTFVECIRRREGHTDKTVPAVYAELRPGTVLKTFFSDLLKGFGCNFPEDGTVEEKRTRMEHFATLRPTDIVFIDEMHNIVKRDESASNHTVYLLRTLKSVANRAQFAIIAIGTEELLASFCMSREIRNRCRPPILIYPADVSTDEGSTLMLGYIGKLDDACARKGITKGKSGFLADDLPACFAEVSMETWEGVTGSNTGVISKLVRHAIEPMARRVAANPETEREIITREDLALATAGWAIPLNVCKTNPFRNGPSKLIRRQ</sequence>
<name>A0A512BNV9_9HYPH</name>
<gene>
    <name evidence="1" type="ORF">MAE02_13440</name>
</gene>
<evidence type="ECO:0000313" key="1">
    <source>
        <dbReference type="EMBL" id="GEO13648.1"/>
    </source>
</evidence>
<dbReference type="InterPro" id="IPR008868">
    <property type="entry name" value="TniB"/>
</dbReference>
<dbReference type="Pfam" id="PF05621">
    <property type="entry name" value="TniB"/>
    <property type="match status" value="1"/>
</dbReference>